<comment type="caution">
    <text evidence="1">The sequence shown here is derived from an EMBL/GenBank/DDBJ whole genome shotgun (WGS) entry which is preliminary data.</text>
</comment>
<organism evidence="1 2">
    <name type="scientific">Elsinoe australis</name>
    <dbReference type="NCBI Taxonomy" id="40998"/>
    <lineage>
        <taxon>Eukaryota</taxon>
        <taxon>Fungi</taxon>
        <taxon>Dikarya</taxon>
        <taxon>Ascomycota</taxon>
        <taxon>Pezizomycotina</taxon>
        <taxon>Dothideomycetes</taxon>
        <taxon>Dothideomycetidae</taxon>
        <taxon>Myriangiales</taxon>
        <taxon>Elsinoaceae</taxon>
        <taxon>Elsinoe</taxon>
    </lineage>
</organism>
<evidence type="ECO:0000313" key="1">
    <source>
        <dbReference type="EMBL" id="PSK57814.1"/>
    </source>
</evidence>
<keyword evidence="2" id="KW-1185">Reference proteome</keyword>
<protein>
    <recommendedName>
        <fullName evidence="3">Ketopantoate reductase N-terminal domain-containing protein</fullName>
    </recommendedName>
</protein>
<gene>
    <name evidence="1" type="ORF">B9Z65_9016</name>
</gene>
<dbReference type="AlphaFoldDB" id="A0A2P8ABH4"/>
<accession>A0A2P8ABH4</accession>
<evidence type="ECO:0008006" key="3">
    <source>
        <dbReference type="Google" id="ProtNLM"/>
    </source>
</evidence>
<dbReference type="OrthoDB" id="3753531at2759"/>
<sequence>MSNPQILINGAGAVGLSQGYHLSTGASITYLVRPGRKPAYVAPKRLYDYKTNSLHIFDDYRVIESASEVNGESFFCVFDTLDGATARSENGAATLRSVGEVIRNDPKTFVVYDAAGLDMKSYYSSLLGIPQDRLLVGISMLAHQPTEQISLPAEAKADLAAQANLFYIQNPGKAGMALQKDSHGNAAAFKELYSKNGELTVSLIPSIDPELLFSLGIVVLMGWYVHGYGQMRGFVNNTELWNLTVRAQGEALALPRFGWTGYILSWIMGSWISAKMNSSMETQALPLSYPEFNAFHHGGKVVKQDIALLKELVEEGTKTGKTMEAMHELIKRVEGAQKKRSS</sequence>
<dbReference type="Proteomes" id="UP000243723">
    <property type="component" value="Unassembled WGS sequence"/>
</dbReference>
<dbReference type="EMBL" id="NHZQ01000037">
    <property type="protein sequence ID" value="PSK57814.1"/>
    <property type="molecule type" value="Genomic_DNA"/>
</dbReference>
<proteinExistence type="predicted"/>
<evidence type="ECO:0000313" key="2">
    <source>
        <dbReference type="Proteomes" id="UP000243723"/>
    </source>
</evidence>
<reference evidence="1 2" key="1">
    <citation type="submission" date="2017-05" db="EMBL/GenBank/DDBJ databases">
        <title>Draft genome sequence of Elsinoe australis.</title>
        <authorList>
            <person name="Cheng Q."/>
        </authorList>
    </citation>
    <scope>NUCLEOTIDE SEQUENCE [LARGE SCALE GENOMIC DNA]</scope>
    <source>
        <strain evidence="1 2">NL1</strain>
    </source>
</reference>
<name>A0A2P8ABH4_9PEZI</name>